<evidence type="ECO:0000256" key="1">
    <source>
        <dbReference type="ARBA" id="ARBA00022598"/>
    </source>
</evidence>
<name>A0A4R1GHG9_9GAMM</name>
<sequence>MKHRFFTELARYAAIQPDKPALQDETTTLYWRDLPVAIDQLAERLETEAGERIALLADNSRQWVLTDLAALKLGRVLVPVPLFFSEPQRQHLLAASGIDTLITVTDDQLTITRLPSGYPELHAGTAKITFTSGTTGTPKGVCLSSDNQLRVAKSLVERLTHLGLSRHLCLLPLATLLENIAGVYCALLLGGTLLTPSLKTLGLKGSSELDLRALAHSLQGYQPDSLIGLPQILAALTGAVEAGVELPVLKFIAVGGARVGADLIERARKVGLPAYEGYGLSECASVVSLNTPDRDQPGTAGCVLPHNRVRLSPNNELIIEGNLMLGYLGEAPQGDHFATGDLAQIGDTGFLSIRGRQRNVLISSFGRNLSPEWVESEWVAQPRVQQAVLFGEARPFNVLLVHAPSLNDSTLEAIRQRLNTQLPDYARVAGWCRIQTAMTAENGLYTANGRPRRDAIASRYADRIEALYQPAPLAWS</sequence>
<gene>
    <name evidence="3" type="ORF">CLV83_2459</name>
</gene>
<evidence type="ECO:0000259" key="2">
    <source>
        <dbReference type="Pfam" id="PF00501"/>
    </source>
</evidence>
<dbReference type="GO" id="GO:0016874">
    <property type="term" value="F:ligase activity"/>
    <property type="evidence" value="ECO:0007669"/>
    <property type="project" value="UniProtKB-KW"/>
</dbReference>
<dbReference type="RefSeq" id="WP_132292483.1">
    <property type="nucleotide sequence ID" value="NZ_SMFU01000008.1"/>
</dbReference>
<dbReference type="InterPro" id="IPR050237">
    <property type="entry name" value="ATP-dep_AMP-bd_enzyme"/>
</dbReference>
<dbReference type="SUPFAM" id="SSF56801">
    <property type="entry name" value="Acetyl-CoA synthetase-like"/>
    <property type="match status" value="1"/>
</dbReference>
<accession>A0A4R1GHG9</accession>
<dbReference type="PANTHER" id="PTHR43767:SF8">
    <property type="entry name" value="LONG-CHAIN-FATTY-ACID--COA LIGASE"/>
    <property type="match status" value="1"/>
</dbReference>
<comment type="caution">
    <text evidence="3">The sequence shown here is derived from an EMBL/GenBank/DDBJ whole genome shotgun (WGS) entry which is preliminary data.</text>
</comment>
<protein>
    <submittedName>
        <fullName evidence="3">Long-subunit acyl-CoA synthetase (AMP-forming)</fullName>
    </submittedName>
</protein>
<dbReference type="InterPro" id="IPR042099">
    <property type="entry name" value="ANL_N_sf"/>
</dbReference>
<keyword evidence="4" id="KW-1185">Reference proteome</keyword>
<feature type="domain" description="AMP-dependent synthetase/ligase" evidence="2">
    <location>
        <begin position="11"/>
        <end position="311"/>
    </location>
</feature>
<dbReference type="PROSITE" id="PS00455">
    <property type="entry name" value="AMP_BINDING"/>
    <property type="match status" value="1"/>
</dbReference>
<dbReference type="AlphaFoldDB" id="A0A4R1GHG9"/>
<dbReference type="Pfam" id="PF00501">
    <property type="entry name" value="AMP-binding"/>
    <property type="match status" value="1"/>
</dbReference>
<dbReference type="PANTHER" id="PTHR43767">
    <property type="entry name" value="LONG-CHAIN-FATTY-ACID--COA LIGASE"/>
    <property type="match status" value="1"/>
</dbReference>
<proteinExistence type="predicted"/>
<dbReference type="Gene3D" id="3.40.50.12780">
    <property type="entry name" value="N-terminal domain of ligase-like"/>
    <property type="match status" value="1"/>
</dbReference>
<dbReference type="OrthoDB" id="9803968at2"/>
<dbReference type="Proteomes" id="UP000294546">
    <property type="component" value="Unassembled WGS sequence"/>
</dbReference>
<dbReference type="InterPro" id="IPR020845">
    <property type="entry name" value="AMP-binding_CS"/>
</dbReference>
<reference evidence="3 4" key="1">
    <citation type="submission" date="2019-03" db="EMBL/GenBank/DDBJ databases">
        <title>Genomic Encyclopedia of Archaeal and Bacterial Type Strains, Phase II (KMG-II): from individual species to whole genera.</title>
        <authorList>
            <person name="Goeker M."/>
        </authorList>
    </citation>
    <scope>NUCLEOTIDE SEQUENCE [LARGE SCALE GENOMIC DNA]</scope>
    <source>
        <strain evidence="3 4">DSM 27697</strain>
    </source>
</reference>
<dbReference type="Pfam" id="PF23562">
    <property type="entry name" value="AMP-binding_C_3"/>
    <property type="match status" value="1"/>
</dbReference>
<dbReference type="EMBL" id="SMFU01000008">
    <property type="protein sequence ID" value="TCK07588.1"/>
    <property type="molecule type" value="Genomic_DNA"/>
</dbReference>
<evidence type="ECO:0000313" key="3">
    <source>
        <dbReference type="EMBL" id="TCK07588.1"/>
    </source>
</evidence>
<keyword evidence="1" id="KW-0436">Ligase</keyword>
<organism evidence="3 4">
    <name type="scientific">Marinobacterium mangrovicola</name>
    <dbReference type="NCBI Taxonomy" id="1476959"/>
    <lineage>
        <taxon>Bacteria</taxon>
        <taxon>Pseudomonadati</taxon>
        <taxon>Pseudomonadota</taxon>
        <taxon>Gammaproteobacteria</taxon>
        <taxon>Oceanospirillales</taxon>
        <taxon>Oceanospirillaceae</taxon>
        <taxon>Marinobacterium</taxon>
    </lineage>
</organism>
<dbReference type="InterPro" id="IPR000873">
    <property type="entry name" value="AMP-dep_synth/lig_dom"/>
</dbReference>
<evidence type="ECO:0000313" key="4">
    <source>
        <dbReference type="Proteomes" id="UP000294546"/>
    </source>
</evidence>